<dbReference type="PANTHER" id="PTHR35394">
    <property type="entry name" value="DUF3176 DOMAIN-CONTAINING PROTEIN"/>
    <property type="match status" value="1"/>
</dbReference>
<feature type="region of interest" description="Disordered" evidence="1">
    <location>
        <begin position="279"/>
        <end position="326"/>
    </location>
</feature>
<evidence type="ECO:0000256" key="2">
    <source>
        <dbReference type="SAM" id="Phobius"/>
    </source>
</evidence>
<keyword evidence="2" id="KW-0472">Membrane</keyword>
<organism evidence="3 4">
    <name type="scientific">Parachaetomium inaequale</name>
    <dbReference type="NCBI Taxonomy" id="2588326"/>
    <lineage>
        <taxon>Eukaryota</taxon>
        <taxon>Fungi</taxon>
        <taxon>Dikarya</taxon>
        <taxon>Ascomycota</taxon>
        <taxon>Pezizomycotina</taxon>
        <taxon>Sordariomycetes</taxon>
        <taxon>Sordariomycetidae</taxon>
        <taxon>Sordariales</taxon>
        <taxon>Chaetomiaceae</taxon>
        <taxon>Parachaetomium</taxon>
    </lineage>
</organism>
<dbReference type="PANTHER" id="PTHR35394:SF5">
    <property type="entry name" value="DUF3176 DOMAIN-CONTAINING PROTEIN"/>
    <property type="match status" value="1"/>
</dbReference>
<sequence>SMKGNQLFENITEAHTVLDPGSWRRTSNNSDEPQFPEFVPPPGSLEFDPLYSLASYSPLLLNDPITNVSYRVDDGSVKSISAYFQSLFSVNFSRDDAPVPGLADELEKLLHKGAVGINGGSFCSPDLQLPINASPPALKNLWKWNRYNIARTFYTLATSMTNEMRRNPADAVSPPSDQDTDGMMTLKGNKRTWTVLYEIQWAWMVLHGITLLLGFVFLGITLWDSGRAEHVPLWKSSTLATIRRGYQIGGALEGADTVHEMESAARKAYVEVPSRDLEESAACIQEDQASSAGEPDTDRASASEARSSLGSSISSHWRDPTRGRPA</sequence>
<feature type="compositionally biased region" description="Basic and acidic residues" evidence="1">
    <location>
        <begin position="316"/>
        <end position="326"/>
    </location>
</feature>
<evidence type="ECO:0000313" key="3">
    <source>
        <dbReference type="EMBL" id="KAK4032827.1"/>
    </source>
</evidence>
<evidence type="ECO:0000313" key="4">
    <source>
        <dbReference type="Proteomes" id="UP001303115"/>
    </source>
</evidence>
<accession>A0AAN6P8N3</accession>
<evidence type="ECO:0000256" key="1">
    <source>
        <dbReference type="SAM" id="MobiDB-lite"/>
    </source>
</evidence>
<dbReference type="Proteomes" id="UP001303115">
    <property type="component" value="Unassembled WGS sequence"/>
</dbReference>
<dbReference type="EMBL" id="MU854572">
    <property type="protein sequence ID" value="KAK4032827.1"/>
    <property type="molecule type" value="Genomic_DNA"/>
</dbReference>
<name>A0AAN6P8N3_9PEZI</name>
<dbReference type="AlphaFoldDB" id="A0AAN6P8N3"/>
<gene>
    <name evidence="3" type="ORF">C8A01DRAFT_20155</name>
</gene>
<keyword evidence="2" id="KW-0812">Transmembrane</keyword>
<feature type="transmembrane region" description="Helical" evidence="2">
    <location>
        <begin position="201"/>
        <end position="223"/>
    </location>
</feature>
<proteinExistence type="predicted"/>
<feature type="non-terminal residue" evidence="3">
    <location>
        <position position="1"/>
    </location>
</feature>
<feature type="compositionally biased region" description="Low complexity" evidence="1">
    <location>
        <begin position="302"/>
        <end position="315"/>
    </location>
</feature>
<keyword evidence="4" id="KW-1185">Reference proteome</keyword>
<comment type="caution">
    <text evidence="3">The sequence shown here is derived from an EMBL/GenBank/DDBJ whole genome shotgun (WGS) entry which is preliminary data.</text>
</comment>
<keyword evidence="2" id="KW-1133">Transmembrane helix</keyword>
<protein>
    <submittedName>
        <fullName evidence="3">Uncharacterized protein</fullName>
    </submittedName>
</protein>
<reference evidence="4" key="1">
    <citation type="journal article" date="2023" name="Mol. Phylogenet. Evol.">
        <title>Genome-scale phylogeny and comparative genomics of the fungal order Sordariales.</title>
        <authorList>
            <person name="Hensen N."/>
            <person name="Bonometti L."/>
            <person name="Westerberg I."/>
            <person name="Brannstrom I.O."/>
            <person name="Guillou S."/>
            <person name="Cros-Aarteil S."/>
            <person name="Calhoun S."/>
            <person name="Haridas S."/>
            <person name="Kuo A."/>
            <person name="Mondo S."/>
            <person name="Pangilinan J."/>
            <person name="Riley R."/>
            <person name="LaButti K."/>
            <person name="Andreopoulos B."/>
            <person name="Lipzen A."/>
            <person name="Chen C."/>
            <person name="Yan M."/>
            <person name="Daum C."/>
            <person name="Ng V."/>
            <person name="Clum A."/>
            <person name="Steindorff A."/>
            <person name="Ohm R.A."/>
            <person name="Martin F."/>
            <person name="Silar P."/>
            <person name="Natvig D.O."/>
            <person name="Lalanne C."/>
            <person name="Gautier V."/>
            <person name="Ament-Velasquez S.L."/>
            <person name="Kruys A."/>
            <person name="Hutchinson M.I."/>
            <person name="Powell A.J."/>
            <person name="Barry K."/>
            <person name="Miller A.N."/>
            <person name="Grigoriev I.V."/>
            <person name="Debuchy R."/>
            <person name="Gladieux P."/>
            <person name="Hiltunen Thoren M."/>
            <person name="Johannesson H."/>
        </authorList>
    </citation>
    <scope>NUCLEOTIDE SEQUENCE [LARGE SCALE GENOMIC DNA]</scope>
    <source>
        <strain evidence="4">CBS 284.82</strain>
    </source>
</reference>